<evidence type="ECO:0000313" key="2">
    <source>
        <dbReference type="EMBL" id="MFB9714325.1"/>
    </source>
</evidence>
<dbReference type="EMBL" id="JBHMBH010000019">
    <property type="protein sequence ID" value="MFB9714325.1"/>
    <property type="molecule type" value="Genomic_DNA"/>
</dbReference>
<name>A0ABV5URJ5_9MICC</name>
<feature type="transmembrane region" description="Helical" evidence="1">
    <location>
        <begin position="6"/>
        <end position="27"/>
    </location>
</feature>
<comment type="caution">
    <text evidence="2">The sequence shown here is derived from an EMBL/GenBank/DDBJ whole genome shotgun (WGS) entry which is preliminary data.</text>
</comment>
<dbReference type="RefSeq" id="WP_345044447.1">
    <property type="nucleotide sequence ID" value="NZ_BAABED010000001.1"/>
</dbReference>
<organism evidence="2 3">
    <name type="scientific">Arthrobacter methylotrophus</name>
    <dbReference type="NCBI Taxonomy" id="121291"/>
    <lineage>
        <taxon>Bacteria</taxon>
        <taxon>Bacillati</taxon>
        <taxon>Actinomycetota</taxon>
        <taxon>Actinomycetes</taxon>
        <taxon>Micrococcales</taxon>
        <taxon>Micrococcaceae</taxon>
        <taxon>Arthrobacter</taxon>
    </lineage>
</organism>
<evidence type="ECO:0000313" key="3">
    <source>
        <dbReference type="Proteomes" id="UP001589536"/>
    </source>
</evidence>
<protein>
    <recommendedName>
        <fullName evidence="4">NfeD-like C-terminal domain-containing protein</fullName>
    </recommendedName>
</protein>
<keyword evidence="1" id="KW-0472">Membrane</keyword>
<proteinExistence type="predicted"/>
<feature type="transmembrane region" description="Helical" evidence="1">
    <location>
        <begin position="34"/>
        <end position="55"/>
    </location>
</feature>
<evidence type="ECO:0008006" key="4">
    <source>
        <dbReference type="Google" id="ProtNLM"/>
    </source>
</evidence>
<accession>A0ABV5URJ5</accession>
<feature type="transmembrane region" description="Helical" evidence="1">
    <location>
        <begin position="61"/>
        <end position="79"/>
    </location>
</feature>
<keyword evidence="1" id="KW-0812">Transmembrane</keyword>
<gene>
    <name evidence="2" type="ORF">ACFFPI_09340</name>
</gene>
<keyword evidence="1" id="KW-1133">Transmembrane helix</keyword>
<keyword evidence="3" id="KW-1185">Reference proteome</keyword>
<dbReference type="Proteomes" id="UP001589536">
    <property type="component" value="Unassembled WGS sequence"/>
</dbReference>
<reference evidence="2 3" key="1">
    <citation type="submission" date="2024-09" db="EMBL/GenBank/DDBJ databases">
        <authorList>
            <person name="Sun Q."/>
            <person name="Mori K."/>
        </authorList>
    </citation>
    <scope>NUCLEOTIDE SEQUENCE [LARGE SCALE GENOMIC DNA]</scope>
    <source>
        <strain evidence="2 3">JCM 13519</strain>
    </source>
</reference>
<evidence type="ECO:0000256" key="1">
    <source>
        <dbReference type="SAM" id="Phobius"/>
    </source>
</evidence>
<sequence>MTTFLIVGLIGAALLVVSTLIGDLLGAFNIGDGLISGASVGAGLTFFGIPGYLVLSSGGSLWLALAAGIVLAAAAMLMIRTITRRLAASSEPATYDLIGLAGITTEATTATYGEVKLSHPREINKRLAFSTDPLPAGVSVVVTETLGSKVKVAPTTTERLSE</sequence>